<evidence type="ECO:0000256" key="8">
    <source>
        <dbReference type="ARBA" id="ARBA00029745"/>
    </source>
</evidence>
<dbReference type="InterPro" id="IPR036563">
    <property type="entry name" value="MoaE_sf"/>
</dbReference>
<accession>A0A939DLI0</accession>
<comment type="catalytic activity">
    <reaction evidence="12">
        <text>2 [molybdopterin-synthase sulfur-carrier protein]-C-terminal-Gly-aminoethanethioate + cyclic pyranopterin phosphate + H2O = molybdopterin + 2 [molybdopterin-synthase sulfur-carrier protein]-C-terminal Gly-Gly + 2 H(+)</text>
        <dbReference type="Rhea" id="RHEA:26333"/>
        <dbReference type="Rhea" id="RHEA-COMP:12202"/>
        <dbReference type="Rhea" id="RHEA-COMP:19907"/>
        <dbReference type="ChEBI" id="CHEBI:15377"/>
        <dbReference type="ChEBI" id="CHEBI:15378"/>
        <dbReference type="ChEBI" id="CHEBI:58698"/>
        <dbReference type="ChEBI" id="CHEBI:59648"/>
        <dbReference type="ChEBI" id="CHEBI:90778"/>
        <dbReference type="ChEBI" id="CHEBI:232372"/>
        <dbReference type="EC" id="2.8.1.12"/>
    </reaction>
</comment>
<comment type="pathway">
    <text evidence="1">Cofactor biosynthesis; molybdopterin biosynthesis.</text>
</comment>
<evidence type="ECO:0000256" key="1">
    <source>
        <dbReference type="ARBA" id="ARBA00005046"/>
    </source>
</evidence>
<comment type="caution">
    <text evidence="13">The sequence shown here is derived from an EMBL/GenBank/DDBJ whole genome shotgun (WGS) entry which is preliminary data.</text>
</comment>
<dbReference type="GO" id="GO:0030366">
    <property type="term" value="F:molybdopterin synthase activity"/>
    <property type="evidence" value="ECO:0007669"/>
    <property type="project" value="UniProtKB-EC"/>
</dbReference>
<organism evidence="13 14">
    <name type="scientific">Bowmanella dokdonensis</name>
    <dbReference type="NCBI Taxonomy" id="751969"/>
    <lineage>
        <taxon>Bacteria</taxon>
        <taxon>Pseudomonadati</taxon>
        <taxon>Pseudomonadota</taxon>
        <taxon>Gammaproteobacteria</taxon>
        <taxon>Alteromonadales</taxon>
        <taxon>Alteromonadaceae</taxon>
        <taxon>Bowmanella</taxon>
    </lineage>
</organism>
<dbReference type="Proteomes" id="UP000664654">
    <property type="component" value="Unassembled WGS sequence"/>
</dbReference>
<keyword evidence="6" id="KW-0501">Molybdenum cofactor biosynthesis</keyword>
<evidence type="ECO:0000256" key="3">
    <source>
        <dbReference type="ARBA" id="ARBA00011950"/>
    </source>
</evidence>
<dbReference type="Gene3D" id="3.90.1170.40">
    <property type="entry name" value="Molybdopterin biosynthesis MoaE subunit"/>
    <property type="match status" value="1"/>
</dbReference>
<keyword evidence="5 13" id="KW-0808">Transferase</keyword>
<dbReference type="GO" id="GO:0006777">
    <property type="term" value="P:Mo-molybdopterin cofactor biosynthetic process"/>
    <property type="evidence" value="ECO:0007669"/>
    <property type="project" value="UniProtKB-KW"/>
</dbReference>
<evidence type="ECO:0000313" key="13">
    <source>
        <dbReference type="EMBL" id="MBN7824365.1"/>
    </source>
</evidence>
<comment type="similarity">
    <text evidence="2">Belongs to the MoaE family.</text>
</comment>
<dbReference type="SUPFAM" id="SSF54690">
    <property type="entry name" value="Molybdopterin synthase subunit MoaE"/>
    <property type="match status" value="1"/>
</dbReference>
<evidence type="ECO:0000256" key="2">
    <source>
        <dbReference type="ARBA" id="ARBA00005426"/>
    </source>
</evidence>
<evidence type="ECO:0000256" key="6">
    <source>
        <dbReference type="ARBA" id="ARBA00023150"/>
    </source>
</evidence>
<evidence type="ECO:0000256" key="5">
    <source>
        <dbReference type="ARBA" id="ARBA00022679"/>
    </source>
</evidence>
<dbReference type="CDD" id="cd00756">
    <property type="entry name" value="MoaE"/>
    <property type="match status" value="1"/>
</dbReference>
<dbReference type="InterPro" id="IPR003448">
    <property type="entry name" value="Mopterin_biosynth_MoaE"/>
</dbReference>
<dbReference type="FunFam" id="3.90.1170.40:FF:000001">
    <property type="entry name" value="Molybdopterin synthase catalytic subunit MoaE"/>
    <property type="match status" value="1"/>
</dbReference>
<dbReference type="NCBIfam" id="NF007959">
    <property type="entry name" value="PRK10678.1"/>
    <property type="match status" value="1"/>
</dbReference>
<evidence type="ECO:0000256" key="7">
    <source>
        <dbReference type="ARBA" id="ARBA00026066"/>
    </source>
</evidence>
<evidence type="ECO:0000313" key="14">
    <source>
        <dbReference type="Proteomes" id="UP000664654"/>
    </source>
</evidence>
<dbReference type="AlphaFoldDB" id="A0A939DLI0"/>
<name>A0A939DLI0_9ALTE</name>
<reference evidence="13" key="1">
    <citation type="submission" date="2021-03" db="EMBL/GenBank/DDBJ databases">
        <title>novel species isolated from a fishpond in China.</title>
        <authorList>
            <person name="Lu H."/>
            <person name="Cai Z."/>
        </authorList>
    </citation>
    <scope>NUCLEOTIDE SEQUENCE</scope>
    <source>
        <strain evidence="13">JCM 30855</strain>
    </source>
</reference>
<proteinExistence type="inferred from homology"/>
<evidence type="ECO:0000256" key="11">
    <source>
        <dbReference type="ARBA" id="ARBA00032474"/>
    </source>
</evidence>
<dbReference type="EC" id="2.8.1.12" evidence="3"/>
<keyword evidence="14" id="KW-1185">Reference proteome</keyword>
<evidence type="ECO:0000256" key="12">
    <source>
        <dbReference type="ARBA" id="ARBA00049878"/>
    </source>
</evidence>
<protein>
    <recommendedName>
        <fullName evidence="4">Molybdopterin synthase catalytic subunit</fullName>
        <ecNumber evidence="3">2.8.1.12</ecNumber>
    </recommendedName>
    <alternativeName>
        <fullName evidence="10">MPT synthase subunit 2</fullName>
    </alternativeName>
    <alternativeName>
        <fullName evidence="8">Molybdenum cofactor biosynthesis protein E</fullName>
    </alternativeName>
    <alternativeName>
        <fullName evidence="9">Molybdopterin-converting factor large subunit</fullName>
    </alternativeName>
    <alternativeName>
        <fullName evidence="11">Molybdopterin-converting factor subunit 2</fullName>
    </alternativeName>
</protein>
<dbReference type="EMBL" id="JAFKCV010000002">
    <property type="protein sequence ID" value="MBN7824365.1"/>
    <property type="molecule type" value="Genomic_DNA"/>
</dbReference>
<dbReference type="RefSeq" id="WP_206572484.1">
    <property type="nucleotide sequence ID" value="NZ_JAFKCV010000002.1"/>
</dbReference>
<evidence type="ECO:0000256" key="9">
    <source>
        <dbReference type="ARBA" id="ARBA00030407"/>
    </source>
</evidence>
<dbReference type="PANTHER" id="PTHR23404">
    <property type="entry name" value="MOLYBDOPTERIN SYNTHASE RELATED"/>
    <property type="match status" value="1"/>
</dbReference>
<dbReference type="Pfam" id="PF02391">
    <property type="entry name" value="MoaE"/>
    <property type="match status" value="1"/>
</dbReference>
<evidence type="ECO:0000256" key="4">
    <source>
        <dbReference type="ARBA" id="ARBA00013858"/>
    </source>
</evidence>
<gene>
    <name evidence="13" type="primary">moaE</name>
    <name evidence="13" type="ORF">J0A66_03900</name>
</gene>
<evidence type="ECO:0000256" key="10">
    <source>
        <dbReference type="ARBA" id="ARBA00030781"/>
    </source>
</evidence>
<sequence>MHKDYIQVRVENFSLAEEYLQLCAGNRQDGAVVTFVGLVRDFNQDATVESLFLEHYPAMTDKSLRGIIQDARQRWNLGRIRLIHRVGNLTLGDQIVFVGVSARHRGDAFCACEFIMDNLKARAPFWKKEGTPSGDRWVEARQTDQDKARWWATR</sequence>
<comment type="subunit">
    <text evidence="7">Heterotetramer of 2 MoaD subunits and 2 MoaE subunits. Also stable as homodimer. The enzyme changes between these two forms during catalysis.</text>
</comment>